<dbReference type="InterPro" id="IPR001849">
    <property type="entry name" value="PH_domain"/>
</dbReference>
<dbReference type="Pfam" id="PF07059">
    <property type="entry name" value="EDR2_C"/>
    <property type="match status" value="1"/>
</dbReference>
<dbReference type="SMART" id="SM00233">
    <property type="entry name" value="PH"/>
    <property type="match status" value="1"/>
</dbReference>
<evidence type="ECO:0000313" key="6">
    <source>
        <dbReference type="EMBL" id="CAI9095145.1"/>
    </source>
</evidence>
<reference evidence="6" key="1">
    <citation type="submission" date="2023-03" db="EMBL/GenBank/DDBJ databases">
        <authorList>
            <person name="Julca I."/>
        </authorList>
    </citation>
    <scope>NUCLEOTIDE SEQUENCE</scope>
</reference>
<evidence type="ECO:0000259" key="5">
    <source>
        <dbReference type="SMART" id="SM00234"/>
    </source>
</evidence>
<dbReference type="InterPro" id="IPR011993">
    <property type="entry name" value="PH-like_dom_sf"/>
</dbReference>
<dbReference type="Pfam" id="PF01852">
    <property type="entry name" value="START"/>
    <property type="match status" value="1"/>
</dbReference>
<dbReference type="SUPFAM" id="SSF55961">
    <property type="entry name" value="Bet v1-like"/>
    <property type="match status" value="1"/>
</dbReference>
<feature type="compositionally biased region" description="Basic and acidic residues" evidence="3">
    <location>
        <begin position="134"/>
        <end position="145"/>
    </location>
</feature>
<sequence length="739" mass="83893">MSKVVYEGWMVRYGRRKIGRSFIHMRYFVLEHRLLAYYKKKPQDNVVPLKTLLIDGNCRVEDRGLKTHHGHMVYVLSVYNKKEKHHRLTMAAFNIQEALIWKEKIESVIDQHQESQAANGNKYHSFEYKSGMDNGRKSSSSDRESQFSAAEDEDDNHPNLLRRTTIGNGPPESILDWTKEINADLGNQNIQNQAFSRKHWRLLQCQNGLRIFEELVEVDFLPKSCSRAMKAVGVVDATCEETFELLMSMDASRFEWDSTFQYGSLVEEVDGHTAVLYHRLQLDWLPILIWPRDLCYVRYWRRNDDGSYVVLFRSREHENCGPQPGFVRAHIESGGFNISPLKPRHGRPRTQVQHLMQIDLKGWGLNYVSYFQQQCLLQMLNSVAGLREYFSQTDERPAAPRIPVMVNMTSASVSNKKSEKLYGSSVHKRSMSVDQIGSSNKNGLMMDDDSDEEEDFQVPEQEVPGQEELPSSSTSPDEVKKSVGEAPMEEVVDDIDFSIFSGNLRRDDHDKARNCWSISSGDNFRVRGKNFCMDKSKISAGKHLMDLVAVDWFKDSRRMDHVARRQGCAAQVASDKGLFSLVVNVQVPGSTHYSMVFYFVTKELTPGSLLQRFVDGDDEFRNSRLKLIPSVPKGSWIVRQSVGSTPCLLGKAVDCNYIRGNRYLEIDIDIGSSAVANGVLGLVIGVITTLVVDMAFLVQANTPDELPERLIGAVRVSHIELSSAIVPKLDTDQSDSLAL</sequence>
<dbReference type="InterPro" id="IPR002913">
    <property type="entry name" value="START_lipid-bd_dom"/>
</dbReference>
<feature type="domain" description="START" evidence="5">
    <location>
        <begin position="180"/>
        <end position="392"/>
    </location>
</feature>
<dbReference type="Proteomes" id="UP001161247">
    <property type="component" value="Chromosome 2"/>
</dbReference>
<dbReference type="GO" id="GO:0008289">
    <property type="term" value="F:lipid binding"/>
    <property type="evidence" value="ECO:0007669"/>
    <property type="project" value="InterPro"/>
</dbReference>
<dbReference type="Gene3D" id="2.30.29.30">
    <property type="entry name" value="Pleckstrin-homology domain (PH domain)/Phosphotyrosine-binding domain (PTB)"/>
    <property type="match status" value="1"/>
</dbReference>
<dbReference type="InterPro" id="IPR009769">
    <property type="entry name" value="EDR2_C"/>
</dbReference>
<dbReference type="InterPro" id="IPR023393">
    <property type="entry name" value="START-like_dom_sf"/>
</dbReference>
<evidence type="ECO:0000256" key="3">
    <source>
        <dbReference type="SAM" id="MobiDB-lite"/>
    </source>
</evidence>
<dbReference type="InterPro" id="IPR045096">
    <property type="entry name" value="EDR2-like"/>
</dbReference>
<comment type="subcellular location">
    <subcellularLocation>
        <location evidence="1">Endoplasmic reticulum</location>
    </subcellularLocation>
</comment>
<dbReference type="CDD" id="cd00177">
    <property type="entry name" value="START"/>
    <property type="match status" value="1"/>
</dbReference>
<dbReference type="SUPFAM" id="SSF50729">
    <property type="entry name" value="PH domain-like"/>
    <property type="match status" value="1"/>
</dbReference>
<feature type="compositionally biased region" description="Acidic residues" evidence="3">
    <location>
        <begin position="446"/>
        <end position="457"/>
    </location>
</feature>
<feature type="domain" description="PH" evidence="4">
    <location>
        <begin position="4"/>
        <end position="112"/>
    </location>
</feature>
<dbReference type="GO" id="GO:0005783">
    <property type="term" value="C:endoplasmic reticulum"/>
    <property type="evidence" value="ECO:0007669"/>
    <property type="project" value="UniProtKB-SubCell"/>
</dbReference>
<dbReference type="PANTHER" id="PTHR12136">
    <property type="entry name" value="ENHANCED DISEASE RESISTANCE-RELATED"/>
    <property type="match status" value="1"/>
</dbReference>
<keyword evidence="2" id="KW-0256">Endoplasmic reticulum</keyword>
<feature type="compositionally biased region" description="Low complexity" evidence="3">
    <location>
        <begin position="458"/>
        <end position="468"/>
    </location>
</feature>
<feature type="compositionally biased region" description="Polar residues" evidence="3">
    <location>
        <begin position="432"/>
        <end position="442"/>
    </location>
</feature>
<proteinExistence type="predicted"/>
<gene>
    <name evidence="6" type="ORF">OLC1_LOCUS6175</name>
</gene>
<dbReference type="SMART" id="SM00234">
    <property type="entry name" value="START"/>
    <property type="match status" value="1"/>
</dbReference>
<dbReference type="Pfam" id="PF00169">
    <property type="entry name" value="PH"/>
    <property type="match status" value="1"/>
</dbReference>
<feature type="region of interest" description="Disordered" evidence="3">
    <location>
        <begin position="125"/>
        <end position="173"/>
    </location>
</feature>
<evidence type="ECO:0000313" key="7">
    <source>
        <dbReference type="Proteomes" id="UP001161247"/>
    </source>
</evidence>
<dbReference type="PANTHER" id="PTHR12136:SF100">
    <property type="entry name" value="PROTEIN ENHANCED DISEASE RESISTANCE 2-LIKE"/>
    <property type="match status" value="1"/>
</dbReference>
<feature type="region of interest" description="Disordered" evidence="3">
    <location>
        <begin position="416"/>
        <end position="485"/>
    </location>
</feature>
<dbReference type="AlphaFoldDB" id="A0AAV1CJJ2"/>
<evidence type="ECO:0000256" key="1">
    <source>
        <dbReference type="ARBA" id="ARBA00004240"/>
    </source>
</evidence>
<name>A0AAV1CJJ2_OLDCO</name>
<accession>A0AAV1CJJ2</accession>
<protein>
    <submittedName>
        <fullName evidence="6">OLC1v1031025C1</fullName>
    </submittedName>
</protein>
<keyword evidence="7" id="KW-1185">Reference proteome</keyword>
<evidence type="ECO:0000256" key="2">
    <source>
        <dbReference type="ARBA" id="ARBA00022824"/>
    </source>
</evidence>
<organism evidence="6 7">
    <name type="scientific">Oldenlandia corymbosa var. corymbosa</name>
    <dbReference type="NCBI Taxonomy" id="529605"/>
    <lineage>
        <taxon>Eukaryota</taxon>
        <taxon>Viridiplantae</taxon>
        <taxon>Streptophyta</taxon>
        <taxon>Embryophyta</taxon>
        <taxon>Tracheophyta</taxon>
        <taxon>Spermatophyta</taxon>
        <taxon>Magnoliopsida</taxon>
        <taxon>eudicotyledons</taxon>
        <taxon>Gunneridae</taxon>
        <taxon>Pentapetalae</taxon>
        <taxon>asterids</taxon>
        <taxon>lamiids</taxon>
        <taxon>Gentianales</taxon>
        <taxon>Rubiaceae</taxon>
        <taxon>Rubioideae</taxon>
        <taxon>Spermacoceae</taxon>
        <taxon>Hedyotis-Oldenlandia complex</taxon>
        <taxon>Oldenlandia</taxon>
    </lineage>
</organism>
<dbReference type="EMBL" id="OX459119">
    <property type="protein sequence ID" value="CAI9095145.1"/>
    <property type="molecule type" value="Genomic_DNA"/>
</dbReference>
<dbReference type="Gene3D" id="3.30.530.20">
    <property type="match status" value="1"/>
</dbReference>
<evidence type="ECO:0000259" key="4">
    <source>
        <dbReference type="SMART" id="SM00233"/>
    </source>
</evidence>